<keyword evidence="4" id="KW-1185">Reference proteome</keyword>
<dbReference type="Pfam" id="PF02120">
    <property type="entry name" value="Flg_hook"/>
    <property type="match status" value="1"/>
</dbReference>
<feature type="region of interest" description="Disordered" evidence="1">
    <location>
        <begin position="1"/>
        <end position="270"/>
    </location>
</feature>
<dbReference type="CDD" id="cd17470">
    <property type="entry name" value="T3SS_Flik_C"/>
    <property type="match status" value="1"/>
</dbReference>
<feature type="compositionally biased region" description="Polar residues" evidence="1">
    <location>
        <begin position="608"/>
        <end position="618"/>
    </location>
</feature>
<dbReference type="Gene3D" id="3.30.750.140">
    <property type="match status" value="1"/>
</dbReference>
<feature type="compositionally biased region" description="Polar residues" evidence="1">
    <location>
        <begin position="784"/>
        <end position="798"/>
    </location>
</feature>
<feature type="compositionally biased region" description="Polar residues" evidence="1">
    <location>
        <begin position="1"/>
        <end position="12"/>
    </location>
</feature>
<feature type="compositionally biased region" description="Polar residues" evidence="1">
    <location>
        <begin position="291"/>
        <end position="300"/>
    </location>
</feature>
<feature type="compositionally biased region" description="Polar residues" evidence="1">
    <location>
        <begin position="375"/>
        <end position="384"/>
    </location>
</feature>
<feature type="compositionally biased region" description="Basic and acidic residues" evidence="1">
    <location>
        <begin position="562"/>
        <end position="575"/>
    </location>
</feature>
<feature type="compositionally biased region" description="Basic and acidic residues" evidence="1">
    <location>
        <begin position="243"/>
        <end position="253"/>
    </location>
</feature>
<organism evidence="3 4">
    <name type="scientific">Tropicimonas sediminicola</name>
    <dbReference type="NCBI Taxonomy" id="1031541"/>
    <lineage>
        <taxon>Bacteria</taxon>
        <taxon>Pseudomonadati</taxon>
        <taxon>Pseudomonadota</taxon>
        <taxon>Alphaproteobacteria</taxon>
        <taxon>Rhodobacterales</taxon>
        <taxon>Roseobacteraceae</taxon>
        <taxon>Tropicimonas</taxon>
    </lineage>
</organism>
<dbReference type="Proteomes" id="UP000198426">
    <property type="component" value="Unassembled WGS sequence"/>
</dbReference>
<sequence>MQNVAHSLQNRVAGTPAKMPPGVDSAPHSPAGAAFSAHLRGLDAQRTDVSHASQGSDTPPAGGRRPPISEGDTASTMQLDESLHDPASDSIEKARPAGQGSRNSSLGREAASVRPADTMQVRGSSDNALPPGLPGLAREQEAERVRQGLSTLQAHGRSGTGAEQWGFEVPSSVTARDLPSPATEAKGHVQPQPKSVIETHLGAGSIEAPDHDEAPKDGFHVPQWGSETSQGLKTSAFSVRPSSSHEVEAEHRAAGPSRSADADATQDLPGAAMSLESAFETMGSAHAKSVLGSSTEQTVDPSEISGSAVEAAAITGSPMTRPLAGGSRPADLPHTADAIRITAGAKISAENSVGTTARGVDFGSSSLLEMPKSAASRTTDSSFEGSHKVTGPASDRLAARMFIKPTEMGRPFPSHLTSEGATAPAGSTADTGTLEGENPNHRVARFGSHPYSSAIAGERVSSGTPATATESSEFDSTGLGASVGTLRADQSAGSRPPETRDSSQAMARVGVRMEQSRPEAGIPKTGNPETAEISNQATTDAGATGQSTAASRPQSFNSEPSMVEREKKAVTERSENTAARGHVDTSIGSPVDASSRPRTGATFVTAAASATGNRSAETASPHDVTGLQDSADTARKDAINRDFASGAEASALRFAASATTPLGSSNGSAASYGTTGQSTVYQIAEASRGASDGTLEIQLAPEELGRVRISFASQETGIAVSIQAERPETVELIRRHVHDLIRELRAQGLEPTSVDVGSSRSENFHGSERSMSGHSVPDGEPVSLSETHQTPDQPQRRIQASEGLDLRL</sequence>
<feature type="compositionally biased region" description="Polar residues" evidence="1">
    <location>
        <begin position="461"/>
        <end position="475"/>
    </location>
</feature>
<evidence type="ECO:0000259" key="2">
    <source>
        <dbReference type="Pfam" id="PF02120"/>
    </source>
</evidence>
<proteinExistence type="predicted"/>
<name>A0A239JC72_9RHOB</name>
<dbReference type="AlphaFoldDB" id="A0A239JC72"/>
<feature type="domain" description="Flagellar hook-length control protein-like C-terminal" evidence="2">
    <location>
        <begin position="692"/>
        <end position="763"/>
    </location>
</feature>
<feature type="compositionally biased region" description="Polar residues" evidence="1">
    <location>
        <begin position="532"/>
        <end position="560"/>
    </location>
</feature>
<dbReference type="InterPro" id="IPR021136">
    <property type="entry name" value="Flagellar_hook_control-like_C"/>
</dbReference>
<gene>
    <name evidence="3" type="ORF">SAMN05421757_105195</name>
</gene>
<feature type="compositionally biased region" description="Polar residues" evidence="1">
    <location>
        <begin position="225"/>
        <end position="242"/>
    </location>
</feature>
<evidence type="ECO:0000256" key="1">
    <source>
        <dbReference type="SAM" id="MobiDB-lite"/>
    </source>
</evidence>
<feature type="region of interest" description="Disordered" evidence="1">
    <location>
        <begin position="407"/>
        <end position="630"/>
    </location>
</feature>
<feature type="compositionally biased region" description="Basic and acidic residues" evidence="1">
    <location>
        <begin position="40"/>
        <end position="49"/>
    </location>
</feature>
<dbReference type="EMBL" id="FZOY01000005">
    <property type="protein sequence ID" value="SNT03202.1"/>
    <property type="molecule type" value="Genomic_DNA"/>
</dbReference>
<feature type="region of interest" description="Disordered" evidence="1">
    <location>
        <begin position="751"/>
        <end position="808"/>
    </location>
</feature>
<evidence type="ECO:0000313" key="3">
    <source>
        <dbReference type="EMBL" id="SNT03202.1"/>
    </source>
</evidence>
<feature type="region of interest" description="Disordered" evidence="1">
    <location>
        <begin position="282"/>
        <end position="334"/>
    </location>
</feature>
<protein>
    <submittedName>
        <fullName evidence="3">Hook-length control protein FliK</fullName>
    </submittedName>
</protein>
<evidence type="ECO:0000313" key="4">
    <source>
        <dbReference type="Proteomes" id="UP000198426"/>
    </source>
</evidence>
<feature type="compositionally biased region" description="Basic and acidic residues" evidence="1">
    <location>
        <begin position="81"/>
        <end position="95"/>
    </location>
</feature>
<dbReference type="OrthoDB" id="7203912at2"/>
<dbReference type="InterPro" id="IPR038610">
    <property type="entry name" value="FliK-like_C_sf"/>
</dbReference>
<feature type="compositionally biased region" description="Basic and acidic residues" evidence="1">
    <location>
        <begin position="208"/>
        <end position="219"/>
    </location>
</feature>
<reference evidence="3 4" key="1">
    <citation type="submission" date="2017-06" db="EMBL/GenBank/DDBJ databases">
        <authorList>
            <person name="Kim H.J."/>
            <person name="Triplett B.A."/>
        </authorList>
    </citation>
    <scope>NUCLEOTIDE SEQUENCE [LARGE SCALE GENOMIC DNA]</scope>
    <source>
        <strain evidence="3 4">DSM 29339</strain>
    </source>
</reference>
<accession>A0A239JC72</accession>
<feature type="region of interest" description="Disordered" evidence="1">
    <location>
        <begin position="371"/>
        <end position="395"/>
    </location>
</feature>